<keyword evidence="7 16" id="KW-0963">Cytoplasm</keyword>
<feature type="binding site" evidence="16">
    <location>
        <position position="116"/>
    </location>
    <ligand>
        <name>K(+)</name>
        <dbReference type="ChEBI" id="CHEBI:29103"/>
    </ligand>
</feature>
<comment type="cofactor">
    <cofactor evidence="16">
        <name>NH4(+)</name>
        <dbReference type="ChEBI" id="CHEBI:28938"/>
    </cofactor>
    <cofactor evidence="16">
        <name>K(+)</name>
        <dbReference type="ChEBI" id="CHEBI:29103"/>
    </cofactor>
    <text evidence="16">A monovalent cation. Ammonium or potassium.</text>
</comment>
<feature type="binding site" evidence="16">
    <location>
        <begin position="6"/>
        <end position="13"/>
    </location>
    <ligand>
        <name>ATP</name>
        <dbReference type="ChEBI" id="CHEBI:30616"/>
    </ligand>
</feature>
<dbReference type="InterPro" id="IPR043129">
    <property type="entry name" value="ATPase_NBD"/>
</dbReference>
<keyword evidence="9 16" id="KW-0547">Nucleotide-binding</keyword>
<evidence type="ECO:0000313" key="17">
    <source>
        <dbReference type="EMBL" id="MBO0931654.1"/>
    </source>
</evidence>
<dbReference type="GO" id="GO:0005737">
    <property type="term" value="C:cytoplasm"/>
    <property type="evidence" value="ECO:0007669"/>
    <property type="project" value="UniProtKB-SubCell"/>
</dbReference>
<keyword evidence="11 16" id="KW-0067">ATP-binding</keyword>
<name>A0A939G3Z7_9BACT</name>
<comment type="cofactor">
    <cofactor evidence="2">
        <name>K(+)</name>
        <dbReference type="ChEBI" id="CHEBI:29103"/>
    </cofactor>
</comment>
<evidence type="ECO:0000313" key="18">
    <source>
        <dbReference type="Proteomes" id="UP000664795"/>
    </source>
</evidence>
<feature type="binding site" evidence="16">
    <location>
        <begin position="93"/>
        <end position="96"/>
    </location>
    <ligand>
        <name>substrate</name>
    </ligand>
</feature>
<keyword evidence="13 16" id="KW-0173">Coenzyme A biosynthesis</keyword>
<evidence type="ECO:0000256" key="11">
    <source>
        <dbReference type="ARBA" id="ARBA00022840"/>
    </source>
</evidence>
<evidence type="ECO:0000256" key="9">
    <source>
        <dbReference type="ARBA" id="ARBA00022741"/>
    </source>
</evidence>
<comment type="catalytic activity">
    <reaction evidence="1 16">
        <text>(R)-pantothenate + ATP = (R)-4'-phosphopantothenate + ADP + H(+)</text>
        <dbReference type="Rhea" id="RHEA:16373"/>
        <dbReference type="ChEBI" id="CHEBI:10986"/>
        <dbReference type="ChEBI" id="CHEBI:15378"/>
        <dbReference type="ChEBI" id="CHEBI:29032"/>
        <dbReference type="ChEBI" id="CHEBI:30616"/>
        <dbReference type="ChEBI" id="CHEBI:456216"/>
        <dbReference type="EC" id="2.7.1.33"/>
    </reaction>
</comment>
<organism evidence="17 18">
    <name type="scientific">Fibrella aquatilis</name>
    <dbReference type="NCBI Taxonomy" id="2817059"/>
    <lineage>
        <taxon>Bacteria</taxon>
        <taxon>Pseudomonadati</taxon>
        <taxon>Bacteroidota</taxon>
        <taxon>Cytophagia</taxon>
        <taxon>Cytophagales</taxon>
        <taxon>Spirosomataceae</taxon>
        <taxon>Fibrella</taxon>
    </lineage>
</organism>
<accession>A0A939G3Z7</accession>
<dbReference type="InterPro" id="IPR004619">
    <property type="entry name" value="Type_III_PanK"/>
</dbReference>
<dbReference type="HAMAP" id="MF_01274">
    <property type="entry name" value="Pantothen_kinase_3"/>
    <property type="match status" value="1"/>
</dbReference>
<feature type="binding site" evidence="16">
    <location>
        <position position="86"/>
    </location>
    <ligand>
        <name>substrate</name>
    </ligand>
</feature>
<dbReference type="GO" id="GO:0046872">
    <property type="term" value="F:metal ion binding"/>
    <property type="evidence" value="ECO:0007669"/>
    <property type="project" value="UniProtKB-KW"/>
</dbReference>
<evidence type="ECO:0000256" key="4">
    <source>
        <dbReference type="ARBA" id="ARBA00005225"/>
    </source>
</evidence>
<gene>
    <name evidence="16" type="primary">coaX</name>
    <name evidence="17" type="ORF">J2I48_11645</name>
</gene>
<feature type="active site" description="Proton acceptor" evidence="16">
    <location>
        <position position="95"/>
    </location>
</feature>
<dbReference type="Pfam" id="PF03309">
    <property type="entry name" value="Pan_kinase"/>
    <property type="match status" value="1"/>
</dbReference>
<evidence type="ECO:0000256" key="14">
    <source>
        <dbReference type="ARBA" id="ARBA00038036"/>
    </source>
</evidence>
<dbReference type="AlphaFoldDB" id="A0A939G3Z7"/>
<reference evidence="17 18" key="1">
    <citation type="submission" date="2021-03" db="EMBL/GenBank/DDBJ databases">
        <title>Fibrella sp. HMF5036 genome sequencing and assembly.</title>
        <authorList>
            <person name="Kang H."/>
            <person name="Kim H."/>
            <person name="Bae S."/>
            <person name="Joh K."/>
        </authorList>
    </citation>
    <scope>NUCLEOTIDE SEQUENCE [LARGE SCALE GENOMIC DNA]</scope>
    <source>
        <strain evidence="17 18">HMF5036</strain>
    </source>
</reference>
<evidence type="ECO:0000256" key="5">
    <source>
        <dbReference type="ARBA" id="ARBA00011738"/>
    </source>
</evidence>
<keyword evidence="16" id="KW-0479">Metal-binding</keyword>
<dbReference type="PANTHER" id="PTHR34265">
    <property type="entry name" value="TYPE III PANTOTHENATE KINASE"/>
    <property type="match status" value="1"/>
</dbReference>
<protein>
    <recommendedName>
        <fullName evidence="15 16">Type III pantothenate kinase</fullName>
        <ecNumber evidence="6 16">2.7.1.33</ecNumber>
    </recommendedName>
    <alternativeName>
        <fullName evidence="16">PanK-III</fullName>
    </alternativeName>
    <alternativeName>
        <fullName evidence="16">Pantothenic acid kinase</fullName>
    </alternativeName>
</protein>
<dbReference type="NCBIfam" id="TIGR00671">
    <property type="entry name" value="baf"/>
    <property type="match status" value="1"/>
</dbReference>
<dbReference type="GO" id="GO:0005524">
    <property type="term" value="F:ATP binding"/>
    <property type="evidence" value="ECO:0007669"/>
    <property type="project" value="UniProtKB-UniRule"/>
</dbReference>
<evidence type="ECO:0000256" key="7">
    <source>
        <dbReference type="ARBA" id="ARBA00022490"/>
    </source>
</evidence>
<keyword evidence="12 16" id="KW-0630">Potassium</keyword>
<keyword evidence="18" id="KW-1185">Reference proteome</keyword>
<keyword evidence="8 16" id="KW-0808">Transferase</keyword>
<feature type="binding site" evidence="16">
    <location>
        <position position="119"/>
    </location>
    <ligand>
        <name>ATP</name>
        <dbReference type="ChEBI" id="CHEBI:30616"/>
    </ligand>
</feature>
<evidence type="ECO:0000256" key="8">
    <source>
        <dbReference type="ARBA" id="ARBA00022679"/>
    </source>
</evidence>
<comment type="similarity">
    <text evidence="14 16">Belongs to the type III pantothenate kinase family.</text>
</comment>
<dbReference type="SUPFAM" id="SSF53067">
    <property type="entry name" value="Actin-like ATPase domain"/>
    <property type="match status" value="2"/>
</dbReference>
<evidence type="ECO:0000256" key="16">
    <source>
        <dbReference type="HAMAP-Rule" id="MF_01274"/>
    </source>
</evidence>
<dbReference type="GO" id="GO:0004594">
    <property type="term" value="F:pantothenate kinase activity"/>
    <property type="evidence" value="ECO:0007669"/>
    <property type="project" value="UniProtKB-UniRule"/>
</dbReference>
<dbReference type="PANTHER" id="PTHR34265:SF1">
    <property type="entry name" value="TYPE III PANTOTHENATE KINASE"/>
    <property type="match status" value="1"/>
</dbReference>
<feature type="binding site" evidence="16">
    <location>
        <position position="173"/>
    </location>
    <ligand>
        <name>substrate</name>
    </ligand>
</feature>
<dbReference type="Proteomes" id="UP000664795">
    <property type="component" value="Unassembled WGS sequence"/>
</dbReference>
<evidence type="ECO:0000256" key="3">
    <source>
        <dbReference type="ARBA" id="ARBA00004496"/>
    </source>
</evidence>
<comment type="caution">
    <text evidence="17">The sequence shown here is derived from an EMBL/GenBank/DDBJ whole genome shotgun (WGS) entry which is preliminary data.</text>
</comment>
<dbReference type="GO" id="GO:0015937">
    <property type="term" value="P:coenzyme A biosynthetic process"/>
    <property type="evidence" value="ECO:0007669"/>
    <property type="project" value="UniProtKB-UniRule"/>
</dbReference>
<dbReference type="RefSeq" id="WP_207335625.1">
    <property type="nucleotide sequence ID" value="NZ_JAFMYU010000008.1"/>
</dbReference>
<evidence type="ECO:0000256" key="1">
    <source>
        <dbReference type="ARBA" id="ARBA00001206"/>
    </source>
</evidence>
<comment type="function">
    <text evidence="16">Catalyzes the phosphorylation of pantothenate (Pan), the first step in CoA biosynthesis.</text>
</comment>
<keyword evidence="10 16" id="KW-0418">Kinase</keyword>
<dbReference type="Gene3D" id="3.30.420.40">
    <property type="match status" value="2"/>
</dbReference>
<comment type="subunit">
    <text evidence="5 16">Homodimer.</text>
</comment>
<dbReference type="EMBL" id="JAFMYU010000008">
    <property type="protein sequence ID" value="MBO0931654.1"/>
    <property type="molecule type" value="Genomic_DNA"/>
</dbReference>
<evidence type="ECO:0000256" key="13">
    <source>
        <dbReference type="ARBA" id="ARBA00022993"/>
    </source>
</evidence>
<evidence type="ECO:0000256" key="12">
    <source>
        <dbReference type="ARBA" id="ARBA00022958"/>
    </source>
</evidence>
<evidence type="ECO:0000256" key="6">
    <source>
        <dbReference type="ARBA" id="ARBA00012102"/>
    </source>
</evidence>
<comment type="pathway">
    <text evidence="4 16">Cofactor biosynthesis; coenzyme A biosynthesis; CoA from (R)-pantothenate: step 1/5.</text>
</comment>
<evidence type="ECO:0000256" key="10">
    <source>
        <dbReference type="ARBA" id="ARBA00022777"/>
    </source>
</evidence>
<evidence type="ECO:0000256" key="15">
    <source>
        <dbReference type="ARBA" id="ARBA00040883"/>
    </source>
</evidence>
<evidence type="ECO:0000256" key="2">
    <source>
        <dbReference type="ARBA" id="ARBA00001958"/>
    </source>
</evidence>
<dbReference type="CDD" id="cd24015">
    <property type="entry name" value="ASKHA_NBD_PanK-III"/>
    <property type="match status" value="1"/>
</dbReference>
<proteinExistence type="inferred from homology"/>
<sequence length="244" mass="26237">MNLAIDWGNTRLKAGWFDGDVLVDTARFASHEALQAALPTRPAEHVIVSSTNRPADQLRADLSSFDLGADWLVLGPNTPLPIRNGYGTPQTLGADRLAGAAGAVSLFPNQPCLIFDLGTCLTADFVSADGTFQGGLIAPGFQMRLQAMHTLTQRLPLITPTPDEAPPITAKNTRDAMLGGVLYGMTFELDGLMTHYANQHPDLRVIVCGGDGALFLNRLKPGIFAVPELVLRGLNHILRFNRPS</sequence>
<dbReference type="EC" id="2.7.1.33" evidence="6 16"/>
<comment type="subcellular location">
    <subcellularLocation>
        <location evidence="3 16">Cytoplasm</location>
    </subcellularLocation>
</comment>